<feature type="compositionally biased region" description="Polar residues" evidence="1">
    <location>
        <begin position="1077"/>
        <end position="1091"/>
    </location>
</feature>
<feature type="region of interest" description="Disordered" evidence="1">
    <location>
        <begin position="1360"/>
        <end position="1381"/>
    </location>
</feature>
<feature type="compositionally biased region" description="Basic and acidic residues" evidence="1">
    <location>
        <begin position="913"/>
        <end position="934"/>
    </location>
</feature>
<feature type="compositionally biased region" description="Basic and acidic residues" evidence="1">
    <location>
        <begin position="760"/>
        <end position="774"/>
    </location>
</feature>
<dbReference type="PANTHER" id="PTHR31267">
    <property type="entry name" value="DENTIN SIALOPHOSPHOPROTEIN-LIKE PROTEIN"/>
    <property type="match status" value="1"/>
</dbReference>
<name>A0AAN7JLH9_9MYRT</name>
<dbReference type="PANTHER" id="PTHR31267:SF7">
    <property type="entry name" value="DENTIN SIALOPHOSPHOPROTEIN-LIKE PROTEIN"/>
    <property type="match status" value="1"/>
</dbReference>
<evidence type="ECO:0000313" key="2">
    <source>
        <dbReference type="EMBL" id="KAK4749619.1"/>
    </source>
</evidence>
<accession>A0AAN7JLH9</accession>
<comment type="caution">
    <text evidence="2">The sequence shown here is derived from an EMBL/GenBank/DDBJ whole genome shotgun (WGS) entry which is preliminary data.</text>
</comment>
<feature type="region of interest" description="Disordered" evidence="1">
    <location>
        <begin position="1075"/>
        <end position="1124"/>
    </location>
</feature>
<feature type="region of interest" description="Disordered" evidence="1">
    <location>
        <begin position="605"/>
        <end position="677"/>
    </location>
</feature>
<proteinExistence type="predicted"/>
<feature type="region of interest" description="Disordered" evidence="1">
    <location>
        <begin position="913"/>
        <end position="959"/>
    </location>
</feature>
<reference evidence="2 3" key="1">
    <citation type="journal article" date="2023" name="Hortic Res">
        <title>Pangenome of water caltrop reveals structural variations and asymmetric subgenome divergence after allopolyploidization.</title>
        <authorList>
            <person name="Zhang X."/>
            <person name="Chen Y."/>
            <person name="Wang L."/>
            <person name="Yuan Y."/>
            <person name="Fang M."/>
            <person name="Shi L."/>
            <person name="Lu R."/>
            <person name="Comes H.P."/>
            <person name="Ma Y."/>
            <person name="Chen Y."/>
            <person name="Huang G."/>
            <person name="Zhou Y."/>
            <person name="Zheng Z."/>
            <person name="Qiu Y."/>
        </authorList>
    </citation>
    <scope>NUCLEOTIDE SEQUENCE [LARGE SCALE GENOMIC DNA]</scope>
    <source>
        <tissue evidence="2">Roots</tissue>
    </source>
</reference>
<feature type="region of interest" description="Disordered" evidence="1">
    <location>
        <begin position="754"/>
        <end position="794"/>
    </location>
</feature>
<dbReference type="Proteomes" id="UP001345219">
    <property type="component" value="Chromosome 21"/>
</dbReference>
<feature type="region of interest" description="Disordered" evidence="1">
    <location>
        <begin position="1276"/>
        <end position="1307"/>
    </location>
</feature>
<gene>
    <name evidence="2" type="ORF">SAY87_027068</name>
</gene>
<sequence>MPGNGVGDKVHNSFGQENLSQEQHHFKTVDKHWPGLSNNIWVGSQTRNGFPPISNVRNYSVPQPANIDNGHSIPSFQAVNSLNAAQFNLSSEVSGSQIRNQQGALNGLMQGHASARRYEANFLGLDGDSYQNTVTSSDLSTVVSHHRNGTTLQKKDFGMFPNVQSPVNFNCFGGQGQMGSHPNGALQSFQRQQSGINDMQLMQQQMILRQLQDNQKQSFQNQGFWQKNSPFNMLPSMGNQAATDHSPELLNGIPLLDSSDKTLPELLASNLDQQHFGTTSIIRGYSSRFGGSSEQNQTLCSGGLVPQQCEQSLYGVPMPETKNNLSRTFEIQSENPAVEQISSFGNSFSRSQHVSPSDNATKDGPFVSRQVGSSDDHNSFGGFEIGNLEQRHLSQRVEPMQEFPGKLELGDFPNAAQDKTSPVIAHSQNSATLDPTEEKILFGSDENLWEAFGGEMSTCLGSFNMSDGTGSFGGFPSLQSGSWSALMQSALAETSRVETGKQEEWSGLSFRSTELNNVHRQLPCFNDGAKQEQLSARGENRLQAGSSSLVASGHQVVRKALPEKIEYLQTGSSARYIHGFSAGNKQLESSPMSVTFSESIPISGKADISSMAERKQHSSHQPQIHQQNKSSHDAHSEMNDRANDWMGVGSRELGEGSNLKSYGSDVIPQPSQSSSHNSQVHEFCGVSAGKIDMIRGLPVGVDQLKPIGDTMLHRQYSSTRNVTVNSGCSLAFTENTHSLQNNQTLNFWRKVDSSENSMGSDRRGKDHRLGEDSKVFGPSGNNYMSDQQNSSIMKNSNSFTSNASCFATPGLLQENACTDGSNSHNLHGHKDSNSELAVQKSVGVPKFQYHPMGDLGVDMDSFHRSKANALPATNQQVPSKFFSAVGSGGSPSFNRTSQPSQNMLELLHKLDQSKEGEAASHFSSSDRNDVHEGETSDGSVGQLQGKYSSGNKGFGLQLAPPSEQLQNLDRIVYSQGSPLALISPHMSTYKSEIGDMPLITGPSNQSVSSSKEPNEAEYRNLVSDVSEQINGKFSKGFISEFPASRSHGQNQQDAERALPGQSVNLTLHRLPFHSKETGNLSEGTLQSQSIPPSVPDISAGTTKSTGASALEEARSEVRPPSGRLPLNSLVLEALSMFHHPRIPGASIGSGSSGTGEAAQSSLLGNLSSSNHVSDAYLSRSVSNHVSHQSYSLLNQIHAMKSGEMNLNDQTWKRFRDLEKGFDSDTVVLGGNQQPYGQSAATGDVQPSHLRIDEKIFNLSGKGVSWDANSASVHMDALRRSSSPHSSSNDEAFFRHDHSQINPLEDIDHPRTLRSAQASPVPDAQKMAAINHTEQARLLQGPTDSILAHEQANQIHDDFGVSPASTRIENNSPQNLLPPEANDQDFPMKGKKRKMAATEVLAWHKEVMASGKLQSTSTTEIEWALAANCVAQKMEDGNETIEDGFTSVRPKKRLILSTQLMQQLIRPPPAPFLAGDNKSYYEYVTYCINKLALGDACQGIHFFSNRSVMPNRSDKIILEKQKVSDRSHCDNIVEAMEDVFARTKILENELSRLDQRCSMVELRVDLQDLERFSIINRFARFHGRNQSTVNGTSYSEPLSYASRPLPQRYVVALPMPKNLPDSIPCLSL</sequence>
<organism evidence="2 3">
    <name type="scientific">Trapa incisa</name>
    <dbReference type="NCBI Taxonomy" id="236973"/>
    <lineage>
        <taxon>Eukaryota</taxon>
        <taxon>Viridiplantae</taxon>
        <taxon>Streptophyta</taxon>
        <taxon>Embryophyta</taxon>
        <taxon>Tracheophyta</taxon>
        <taxon>Spermatophyta</taxon>
        <taxon>Magnoliopsida</taxon>
        <taxon>eudicotyledons</taxon>
        <taxon>Gunneridae</taxon>
        <taxon>Pentapetalae</taxon>
        <taxon>rosids</taxon>
        <taxon>malvids</taxon>
        <taxon>Myrtales</taxon>
        <taxon>Lythraceae</taxon>
        <taxon>Trapa</taxon>
    </lineage>
</organism>
<dbReference type="EMBL" id="JAXIOK010000018">
    <property type="protein sequence ID" value="KAK4749619.1"/>
    <property type="molecule type" value="Genomic_DNA"/>
</dbReference>
<feature type="compositionally biased region" description="Polar residues" evidence="1">
    <location>
        <begin position="936"/>
        <end position="951"/>
    </location>
</feature>
<feature type="compositionally biased region" description="Basic and acidic residues" evidence="1">
    <location>
        <begin position="630"/>
        <end position="643"/>
    </location>
</feature>
<evidence type="ECO:0000313" key="3">
    <source>
        <dbReference type="Proteomes" id="UP001345219"/>
    </source>
</evidence>
<feature type="compositionally biased region" description="Polar residues" evidence="1">
    <location>
        <begin position="1362"/>
        <end position="1374"/>
    </location>
</feature>
<protein>
    <submittedName>
        <fullName evidence="2">Uncharacterized protein</fullName>
    </submittedName>
</protein>
<evidence type="ECO:0000256" key="1">
    <source>
        <dbReference type="SAM" id="MobiDB-lite"/>
    </source>
</evidence>
<keyword evidence="3" id="KW-1185">Reference proteome</keyword>
<feature type="compositionally biased region" description="Polar residues" evidence="1">
    <location>
        <begin position="779"/>
        <end position="794"/>
    </location>
</feature>